<feature type="transmembrane region" description="Helical" evidence="1">
    <location>
        <begin position="69"/>
        <end position="92"/>
    </location>
</feature>
<evidence type="ECO:0000259" key="2">
    <source>
        <dbReference type="Pfam" id="PF16220"/>
    </source>
</evidence>
<dbReference type="AlphaFoldDB" id="A0A1G8PIM7"/>
<dbReference type="Pfam" id="PF16220">
    <property type="entry name" value="DUF4880"/>
    <property type="match status" value="1"/>
</dbReference>
<proteinExistence type="predicted"/>
<dbReference type="InterPro" id="IPR032623">
    <property type="entry name" value="FecR_N"/>
</dbReference>
<keyword evidence="1" id="KW-0812">Transmembrane</keyword>
<accession>A0A1G8PIM7</accession>
<evidence type="ECO:0000256" key="1">
    <source>
        <dbReference type="SAM" id="Phobius"/>
    </source>
</evidence>
<name>A0A1G8PIM7_9GAMM</name>
<organism evidence="3 4">
    <name type="scientific">Phytopseudomonas flavescens</name>
    <dbReference type="NCBI Taxonomy" id="29435"/>
    <lineage>
        <taxon>Bacteria</taxon>
        <taxon>Pseudomonadati</taxon>
        <taxon>Pseudomonadota</taxon>
        <taxon>Gammaproteobacteria</taxon>
        <taxon>Pseudomonadales</taxon>
        <taxon>Pseudomonadaceae</taxon>
        <taxon>Phytopseudomonas</taxon>
    </lineage>
</organism>
<keyword evidence="1" id="KW-1133">Transmembrane helix</keyword>
<gene>
    <name evidence="3" type="ORF">SAMN05216588_12911</name>
</gene>
<dbReference type="EMBL" id="FNDG01000029">
    <property type="protein sequence ID" value="SDI92176.1"/>
    <property type="molecule type" value="Genomic_DNA"/>
</dbReference>
<dbReference type="Proteomes" id="UP000198606">
    <property type="component" value="Unassembled WGS sequence"/>
</dbReference>
<reference evidence="3 4" key="1">
    <citation type="submission" date="2016-10" db="EMBL/GenBank/DDBJ databases">
        <authorList>
            <person name="de Groot N.N."/>
        </authorList>
    </citation>
    <scope>NUCLEOTIDE SEQUENCE [LARGE SCALE GENOMIC DNA]</scope>
    <source>
        <strain evidence="3 4">LMG 18387</strain>
    </source>
</reference>
<protein>
    <recommendedName>
        <fullName evidence="2">FecR N-terminal domain-containing protein</fullName>
    </recommendedName>
</protein>
<evidence type="ECO:0000313" key="3">
    <source>
        <dbReference type="EMBL" id="SDI92176.1"/>
    </source>
</evidence>
<dbReference type="RefSeq" id="WP_084308659.1">
    <property type="nucleotide sequence ID" value="NZ_FNDG01000029.1"/>
</dbReference>
<evidence type="ECO:0000313" key="4">
    <source>
        <dbReference type="Proteomes" id="UP000198606"/>
    </source>
</evidence>
<sequence length="111" mass="12216">MNDPTEQAATWFLRLRGDARLAEQAQLRNWLAADPANAEEYRAFEALWNDFGSPVRSKPWSASGMRSPATYALMLMFAVGCGLARLSAYLSAARVAHADWRVSYAIAASCS</sequence>
<keyword evidence="1" id="KW-0472">Membrane</keyword>
<feature type="domain" description="FecR N-terminal" evidence="2">
    <location>
        <begin position="6"/>
        <end position="47"/>
    </location>
</feature>